<dbReference type="OrthoDB" id="9770306at2"/>
<evidence type="ECO:0000313" key="3">
    <source>
        <dbReference type="Proteomes" id="UP000306740"/>
    </source>
</evidence>
<protein>
    <submittedName>
        <fullName evidence="2">(Fe-S)-binding protein</fullName>
    </submittedName>
</protein>
<organism evidence="2 3">
    <name type="scientific">Mumia zhuanghuii</name>
    <dbReference type="NCBI Taxonomy" id="2585211"/>
    <lineage>
        <taxon>Bacteria</taxon>
        <taxon>Bacillati</taxon>
        <taxon>Actinomycetota</taxon>
        <taxon>Actinomycetes</taxon>
        <taxon>Propionibacteriales</taxon>
        <taxon>Nocardioidaceae</taxon>
        <taxon>Mumia</taxon>
    </lineage>
</organism>
<accession>A0A5C4MFC5</accession>
<feature type="non-terminal residue" evidence="2">
    <location>
        <position position="1"/>
    </location>
</feature>
<dbReference type="InterPro" id="IPR004017">
    <property type="entry name" value="Cys_rich_dom"/>
</dbReference>
<comment type="caution">
    <text evidence="2">The sequence shown here is derived from an EMBL/GenBank/DDBJ whole genome shotgun (WGS) entry which is preliminary data.</text>
</comment>
<dbReference type="RefSeq" id="WP_139106874.1">
    <property type="nucleotide sequence ID" value="NZ_VDFR01000132.1"/>
</dbReference>
<dbReference type="AlphaFoldDB" id="A0A5C4MFC5"/>
<sequence length="189" mass="20289">VVAPSGSCVAAVRHQQPVVARTYGDAALLARVEELGRRTYELSELLVDVLGVTDVGAYFPHRVTLHTTCHSLRMLRVGDRPQRLLHAVEGLELVDLPDSDECCGFGGTFAVKNADTSTAMLADKCRAITGTGADVVTAGDFSCLMHIEGGLSRQGETVRPVHYAEILASTRAAPYDANRLRTSTAELPR</sequence>
<dbReference type="PANTHER" id="PTHR30296">
    <property type="entry name" value="UNCHARACTERIZED PROTEIN YKGE"/>
    <property type="match status" value="1"/>
</dbReference>
<reference evidence="2 3" key="1">
    <citation type="submission" date="2019-05" db="EMBL/GenBank/DDBJ databases">
        <title>Mumia sp. nov., isolated from the intestinal contents of plateau pika (Ochotona curzoniae) in the Qinghai-Tibet plateau of China.</title>
        <authorList>
            <person name="Tian Z."/>
        </authorList>
    </citation>
    <scope>NUCLEOTIDE SEQUENCE [LARGE SCALE GENOMIC DNA]</scope>
    <source>
        <strain evidence="3">527</strain>
    </source>
</reference>
<dbReference type="EMBL" id="VDFR01000132">
    <property type="protein sequence ID" value="TNC36579.1"/>
    <property type="molecule type" value="Genomic_DNA"/>
</dbReference>
<feature type="domain" description="Cysteine-rich" evidence="1">
    <location>
        <begin position="63"/>
        <end position="147"/>
    </location>
</feature>
<evidence type="ECO:0000259" key="1">
    <source>
        <dbReference type="Pfam" id="PF02754"/>
    </source>
</evidence>
<dbReference type="GO" id="GO:0005829">
    <property type="term" value="C:cytosol"/>
    <property type="evidence" value="ECO:0007669"/>
    <property type="project" value="TreeGrafter"/>
</dbReference>
<dbReference type="GO" id="GO:0016491">
    <property type="term" value="F:oxidoreductase activity"/>
    <property type="evidence" value="ECO:0007669"/>
    <property type="project" value="UniProtKB-ARBA"/>
</dbReference>
<gene>
    <name evidence="2" type="ORF">FHE65_25770</name>
</gene>
<dbReference type="PANTHER" id="PTHR30296:SF0">
    <property type="entry name" value="LACTATE UTILIZATION PROTEIN A"/>
    <property type="match status" value="1"/>
</dbReference>
<proteinExistence type="predicted"/>
<dbReference type="Proteomes" id="UP000306740">
    <property type="component" value="Unassembled WGS sequence"/>
</dbReference>
<name>A0A5C4MFC5_9ACTN</name>
<dbReference type="Pfam" id="PF02754">
    <property type="entry name" value="CCG"/>
    <property type="match status" value="1"/>
</dbReference>
<evidence type="ECO:0000313" key="2">
    <source>
        <dbReference type="EMBL" id="TNC36579.1"/>
    </source>
</evidence>